<feature type="chain" id="PRO_5034339798" evidence="8">
    <location>
        <begin position="22"/>
        <end position="149"/>
    </location>
</feature>
<organism evidence="9 10">
    <name type="scientific">Thalassospira povalilytica</name>
    <dbReference type="NCBI Taxonomy" id="732237"/>
    <lineage>
        <taxon>Bacteria</taxon>
        <taxon>Pseudomonadati</taxon>
        <taxon>Pseudomonadota</taxon>
        <taxon>Alphaproteobacteria</taxon>
        <taxon>Rhodospirillales</taxon>
        <taxon>Thalassospiraceae</taxon>
        <taxon>Thalassospira</taxon>
    </lineage>
</organism>
<feature type="binding site" description="covalent" evidence="7">
    <location>
        <position position="140"/>
    </location>
    <ligand>
        <name>heme c</name>
        <dbReference type="ChEBI" id="CHEBI:61717"/>
    </ligand>
</feature>
<feature type="signal peptide" evidence="8">
    <location>
        <begin position="1"/>
        <end position="21"/>
    </location>
</feature>
<evidence type="ECO:0000256" key="5">
    <source>
        <dbReference type="ARBA" id="ARBA00023004"/>
    </source>
</evidence>
<proteinExistence type="predicted"/>
<dbReference type="SUPFAM" id="SSF47175">
    <property type="entry name" value="Cytochromes"/>
    <property type="match status" value="1"/>
</dbReference>
<dbReference type="Proteomes" id="UP000664405">
    <property type="component" value="Unassembled WGS sequence"/>
</dbReference>
<evidence type="ECO:0000313" key="9">
    <source>
        <dbReference type="EMBL" id="MBN8194890.1"/>
    </source>
</evidence>
<dbReference type="RefSeq" id="WP_170310205.1">
    <property type="nucleotide sequence ID" value="NZ_JAEKJW010000001.1"/>
</dbReference>
<evidence type="ECO:0000256" key="8">
    <source>
        <dbReference type="SAM" id="SignalP"/>
    </source>
</evidence>
<dbReference type="GO" id="GO:0042597">
    <property type="term" value="C:periplasmic space"/>
    <property type="evidence" value="ECO:0007669"/>
    <property type="project" value="InterPro"/>
</dbReference>
<evidence type="ECO:0000256" key="4">
    <source>
        <dbReference type="ARBA" id="ARBA00022982"/>
    </source>
</evidence>
<dbReference type="GO" id="GO:0022900">
    <property type="term" value="P:electron transport chain"/>
    <property type="evidence" value="ECO:0007669"/>
    <property type="project" value="InterPro"/>
</dbReference>
<evidence type="ECO:0000256" key="2">
    <source>
        <dbReference type="ARBA" id="ARBA00022617"/>
    </source>
</evidence>
<feature type="binding site" description="covalent" evidence="7">
    <location>
        <position position="143"/>
    </location>
    <ligand>
        <name>heme c</name>
        <dbReference type="ChEBI" id="CHEBI:61717"/>
    </ligand>
</feature>
<evidence type="ECO:0000256" key="3">
    <source>
        <dbReference type="ARBA" id="ARBA00022723"/>
    </source>
</evidence>
<dbReference type="Pfam" id="PF01322">
    <property type="entry name" value="Cytochrom_C_2"/>
    <property type="match status" value="1"/>
</dbReference>
<keyword evidence="4" id="KW-0249">Electron transport</keyword>
<reference evidence="9" key="1">
    <citation type="submission" date="2020-12" db="EMBL/GenBank/DDBJ databases">
        <title>Oil enriched cultivation method for isolating marine PHA-producing bacteria.</title>
        <authorList>
            <person name="Zheng W."/>
            <person name="Yu S."/>
            <person name="Huang Y."/>
        </authorList>
    </citation>
    <scope>NUCLEOTIDE SEQUENCE</scope>
    <source>
        <strain evidence="9">SY-2-3</strain>
    </source>
</reference>
<dbReference type="Gene3D" id="1.20.120.10">
    <property type="entry name" value="Cytochrome c/b562"/>
    <property type="match status" value="1"/>
</dbReference>
<dbReference type="InterPro" id="IPR012127">
    <property type="entry name" value="Cyt_c_prime"/>
</dbReference>
<dbReference type="GO" id="GO:0005506">
    <property type="term" value="F:iron ion binding"/>
    <property type="evidence" value="ECO:0007669"/>
    <property type="project" value="InterPro"/>
</dbReference>
<protein>
    <submittedName>
        <fullName evidence="9">Cytochrome c</fullName>
    </submittedName>
</protein>
<keyword evidence="3 6" id="KW-0479">Metal-binding</keyword>
<dbReference type="PROSITE" id="PS51009">
    <property type="entry name" value="CYTCII"/>
    <property type="match status" value="1"/>
</dbReference>
<dbReference type="GO" id="GO:0009055">
    <property type="term" value="F:electron transfer activity"/>
    <property type="evidence" value="ECO:0007669"/>
    <property type="project" value="InterPro"/>
</dbReference>
<comment type="PTM">
    <text evidence="7">Binds 1 heme group per subunit.</text>
</comment>
<dbReference type="EMBL" id="JAEKJW010000001">
    <property type="protein sequence ID" value="MBN8194890.1"/>
    <property type="molecule type" value="Genomic_DNA"/>
</dbReference>
<name>A0A8I1SHQ4_9PROT</name>
<gene>
    <name evidence="9" type="ORF">JF547_00035</name>
</gene>
<keyword evidence="1" id="KW-0813">Transport</keyword>
<evidence type="ECO:0000256" key="7">
    <source>
        <dbReference type="PIRSR" id="PIRSR000027-2"/>
    </source>
</evidence>
<dbReference type="PIRSF" id="PIRSF000027">
    <property type="entry name" value="Cytc_c_prime"/>
    <property type="match status" value="1"/>
</dbReference>
<sequence length="149" mass="15833">MKFLAGAALALSMTVSIAAIAHEGASGVVKERMDGMKAIGQQVKIMVPMMKGTLPYDPAKVAQSAEIIERHAGENFTSLFPEGSDGKPSEAHADIWSDWSKFNDLAIELETSASELKTVAANNGSEDAFKGALGSVLRTCKSCHSSFRE</sequence>
<dbReference type="GO" id="GO:0020037">
    <property type="term" value="F:heme binding"/>
    <property type="evidence" value="ECO:0007669"/>
    <property type="project" value="InterPro"/>
</dbReference>
<keyword evidence="2 7" id="KW-0349">Heme</keyword>
<dbReference type="AlphaFoldDB" id="A0A8I1SHQ4"/>
<evidence type="ECO:0000256" key="1">
    <source>
        <dbReference type="ARBA" id="ARBA00022448"/>
    </source>
</evidence>
<dbReference type="InterPro" id="IPR002321">
    <property type="entry name" value="Cyt_c_II"/>
</dbReference>
<evidence type="ECO:0000313" key="10">
    <source>
        <dbReference type="Proteomes" id="UP000664405"/>
    </source>
</evidence>
<keyword evidence="8" id="KW-0732">Signal</keyword>
<accession>A0A8I1SHQ4</accession>
<feature type="binding site" description="axial binding residue" evidence="6">
    <location>
        <position position="144"/>
    </location>
    <ligand>
        <name>heme c</name>
        <dbReference type="ChEBI" id="CHEBI:61717"/>
    </ligand>
    <ligandPart>
        <name>Fe</name>
        <dbReference type="ChEBI" id="CHEBI:18248"/>
    </ligandPart>
</feature>
<comment type="caution">
    <text evidence="9">The sequence shown here is derived from an EMBL/GenBank/DDBJ whole genome shotgun (WGS) entry which is preliminary data.</text>
</comment>
<evidence type="ECO:0000256" key="6">
    <source>
        <dbReference type="PIRSR" id="PIRSR000027-1"/>
    </source>
</evidence>
<dbReference type="InterPro" id="IPR010980">
    <property type="entry name" value="Cyt_c/b562"/>
</dbReference>
<keyword evidence="5 6" id="KW-0408">Iron</keyword>